<evidence type="ECO:0000259" key="1">
    <source>
        <dbReference type="Pfam" id="PF04451"/>
    </source>
</evidence>
<organism evidence="3">
    <name type="scientific">viral metagenome</name>
    <dbReference type="NCBI Taxonomy" id="1070528"/>
    <lineage>
        <taxon>unclassified sequences</taxon>
        <taxon>metagenomes</taxon>
        <taxon>organismal metagenomes</taxon>
    </lineage>
</organism>
<accession>A0A6C0EVT3</accession>
<evidence type="ECO:0000259" key="2">
    <source>
        <dbReference type="Pfam" id="PF16903"/>
    </source>
</evidence>
<dbReference type="Gene3D" id="2.70.9.10">
    <property type="entry name" value="Adenovirus Type 2 Hexon, domain 4"/>
    <property type="match status" value="1"/>
</dbReference>
<dbReference type="EMBL" id="MN738958">
    <property type="protein sequence ID" value="QHT33118.1"/>
    <property type="molecule type" value="Genomic_DNA"/>
</dbReference>
<proteinExistence type="predicted"/>
<dbReference type="AlphaFoldDB" id="A0A6C0EVT3"/>
<name>A0A6C0EVT3_9ZZZZ</name>
<dbReference type="Gene3D" id="2.70.9.20">
    <property type="entry name" value="Major capsid protein Vp54"/>
    <property type="match status" value="1"/>
</dbReference>
<evidence type="ECO:0008006" key="4">
    <source>
        <dbReference type="Google" id="ProtNLM"/>
    </source>
</evidence>
<dbReference type="GO" id="GO:0005198">
    <property type="term" value="F:structural molecule activity"/>
    <property type="evidence" value="ECO:0007669"/>
    <property type="project" value="InterPro"/>
</dbReference>
<sequence>MTGGLLNIVSFGNQNVILNGNPKKTFFKSTYAKYTNFGLQKFRIDFTGQRSLRLSTDSKFTFYVPRYADLLMDTYIVVTLPTIWSPIMPPNDCNETWAPYEFRWIENLGTQMIKEVVISVGGQTLQVLTGKYLLGLVQRDFPDDKKKLYDQMTGNTPELNDPGNSGSRINTYPNAYYTSLSQGSEPSIRSRKLYIPINAWFTLSSKMAFPLIALQYNQLQIDVVMRPIQDLYTIRDVMDPANGWPIVRPNYTKEYMQLYRFLQSPPTVSLAADTYQNSAQSEWNADIHLISTFGFLSNDEAKVFAANEQKYLIKSAYEWNFNNVTGSQRVWLENTLGMVSSWMFFFQRSDINLRNQWSNYTNWPYGYLPVDVVPAPVSPLVDYNGQYGALNLPCVPTPPGGIGPYIGPGYNPATTHNTGYFVTQPFNVENQRDVLMNMAILLDGKYRESPLDAGVFNYVEKYMRTKGNAPDGLYCYNFCLDTDPFIVQPSGALNTSKFSNVQFEFTTFYPPLDPQAKFLTICDGQTNPLTGEPIPIGANKPVWRIYDYNYNLVVLEERFNVVTFMSGNVGLMYAR</sequence>
<dbReference type="SUPFAM" id="SSF49749">
    <property type="entry name" value="Group II dsDNA viruses VP"/>
    <property type="match status" value="2"/>
</dbReference>
<dbReference type="Pfam" id="PF16903">
    <property type="entry name" value="Capsid_N"/>
    <property type="match status" value="1"/>
</dbReference>
<dbReference type="InterPro" id="IPR038519">
    <property type="entry name" value="MCP_C_sf"/>
</dbReference>
<dbReference type="InterPro" id="IPR007542">
    <property type="entry name" value="MCP_C"/>
</dbReference>
<dbReference type="Pfam" id="PF04451">
    <property type="entry name" value="Capsid_NCLDV"/>
    <property type="match status" value="1"/>
</dbReference>
<reference evidence="3" key="1">
    <citation type="journal article" date="2020" name="Nature">
        <title>Giant virus diversity and host interactions through global metagenomics.</title>
        <authorList>
            <person name="Schulz F."/>
            <person name="Roux S."/>
            <person name="Paez-Espino D."/>
            <person name="Jungbluth S."/>
            <person name="Walsh D.A."/>
            <person name="Denef V.J."/>
            <person name="McMahon K.D."/>
            <person name="Konstantinidis K.T."/>
            <person name="Eloe-Fadrosh E.A."/>
            <person name="Kyrpides N.C."/>
            <person name="Woyke T."/>
        </authorList>
    </citation>
    <scope>NUCLEOTIDE SEQUENCE</scope>
    <source>
        <strain evidence="3">GVMAG-M-3300009161-34</strain>
    </source>
</reference>
<dbReference type="InterPro" id="IPR031654">
    <property type="entry name" value="Capsid_N"/>
</dbReference>
<dbReference type="InterPro" id="IPR016112">
    <property type="entry name" value="VP_dsDNA_II"/>
</dbReference>
<feature type="domain" description="Major capsid protein C-terminal" evidence="1">
    <location>
        <begin position="300"/>
        <end position="507"/>
    </location>
</feature>
<feature type="domain" description="Major capsid protein N-terminal" evidence="2">
    <location>
        <begin position="25"/>
        <end position="236"/>
    </location>
</feature>
<evidence type="ECO:0000313" key="3">
    <source>
        <dbReference type="EMBL" id="QHT33118.1"/>
    </source>
</evidence>
<protein>
    <recommendedName>
        <fullName evidence="4">Major capsid protein N-terminal domain-containing protein</fullName>
    </recommendedName>
</protein>